<name>A0A316TX26_9ACTN</name>
<dbReference type="AlphaFoldDB" id="A0A316TX26"/>
<evidence type="ECO:0000313" key="2">
    <source>
        <dbReference type="EMBL" id="PWN04156.1"/>
    </source>
</evidence>
<protein>
    <recommendedName>
        <fullName evidence="4">Bacterial Ig-like domain-containing protein</fullName>
    </recommendedName>
</protein>
<keyword evidence="3" id="KW-1185">Reference proteome</keyword>
<feature type="chain" id="PRO_5016407123" description="Bacterial Ig-like domain-containing protein" evidence="1">
    <location>
        <begin position="17"/>
        <end position="374"/>
    </location>
</feature>
<feature type="signal peptide" evidence="1">
    <location>
        <begin position="1"/>
        <end position="16"/>
    </location>
</feature>
<dbReference type="Proteomes" id="UP000245507">
    <property type="component" value="Unassembled WGS sequence"/>
</dbReference>
<evidence type="ECO:0000313" key="3">
    <source>
        <dbReference type="Proteomes" id="UP000245507"/>
    </source>
</evidence>
<accession>A0A316TX26</accession>
<evidence type="ECO:0000256" key="1">
    <source>
        <dbReference type="SAM" id="SignalP"/>
    </source>
</evidence>
<dbReference type="Gene3D" id="2.60.40.2810">
    <property type="match status" value="1"/>
</dbReference>
<proteinExistence type="predicted"/>
<evidence type="ECO:0008006" key="4">
    <source>
        <dbReference type="Google" id="ProtNLM"/>
    </source>
</evidence>
<dbReference type="OrthoDB" id="5184507at2"/>
<organism evidence="2 3">
    <name type="scientific">Nocardioides silvaticus</name>
    <dbReference type="NCBI Taxonomy" id="2201891"/>
    <lineage>
        <taxon>Bacteria</taxon>
        <taxon>Bacillati</taxon>
        <taxon>Actinomycetota</taxon>
        <taxon>Actinomycetes</taxon>
        <taxon>Propionibacteriales</taxon>
        <taxon>Nocardioidaceae</taxon>
        <taxon>Nocardioides</taxon>
    </lineage>
</organism>
<sequence>MGAATLVALAPAPAHAATVYITPAQLDTSLTRTTGHNDFTADGVRVWTEGTTSTDKAAGYFEVSADLADVGEPAMDSVRNDMTTTLRPGMQLVTDFDGNGSLDGILVGEPTYASGAPLYGDNWWLSNDSKQFVKDGAPSHAGGFGSPNNGTLDQWRAAFPDAHVYAFGWSLGSGVKGDDTIRSMTLGDTTYKFTNVGAPVVVDASAETPFNTVADIPLEAYDPEGGALTYKVGKPSSGFARVQGDTAIYRPKGGFTGVATFTFTATDATGLSTTGTVTVTVDKATSSLKLNPQNTYQKNTAFVSGQVISKGRAKGGTITISEGGVELKSIVATGNYFRIRVPGSVSPGQHTYDVVFGGSAQADPASGSVTLTVR</sequence>
<comment type="caution">
    <text evidence="2">The sequence shown here is derived from an EMBL/GenBank/DDBJ whole genome shotgun (WGS) entry which is preliminary data.</text>
</comment>
<gene>
    <name evidence="2" type="ORF">DJ010_00380</name>
</gene>
<reference evidence="2 3" key="1">
    <citation type="submission" date="2018-05" db="EMBL/GenBank/DDBJ databases">
        <title>Nocardioides silvaticus genome.</title>
        <authorList>
            <person name="Li C."/>
            <person name="Wang G."/>
        </authorList>
    </citation>
    <scope>NUCLEOTIDE SEQUENCE [LARGE SCALE GENOMIC DNA]</scope>
    <source>
        <strain evidence="2 3">CCTCC AB 2018079</strain>
    </source>
</reference>
<dbReference type="RefSeq" id="WP_109691663.1">
    <property type="nucleotide sequence ID" value="NZ_QGDD01000001.1"/>
</dbReference>
<dbReference type="EMBL" id="QGDD01000001">
    <property type="protein sequence ID" value="PWN04156.1"/>
    <property type="molecule type" value="Genomic_DNA"/>
</dbReference>
<dbReference type="Pfam" id="PF17963">
    <property type="entry name" value="Big_9"/>
    <property type="match status" value="1"/>
</dbReference>
<keyword evidence="1" id="KW-0732">Signal</keyword>